<sequence>MARLTRLPADDPGLRDRHILALPPDVAADEVEVLAISRFANARWEETPQDVLQPRGIIGPMTAALGIRAVGAATVPPRTLRLARLSTLNGPFRMETGDAVSLGLPATSTLAYILVCPRERGEKPYPGGDRDGLKRAFPDGMPIREEERVLQWMVAAARRLGGSVRTGGSGTVLTPDVDSAIDLTVLSDSWLEPEDALRVVQSVLPRARLSEAASGTWTGPQPGVGRDAGAQPGWVAEAGGRGLSAALDQHGVTDEVERRRLMDEAAAYDELMLAVPPAPEAFGVLVDLGHDGMLSVEAGVETALPPLMRELPWTKNGVVAYRVHWEPPFIEELEAERPSFEHRVARSRAAPLVQAVARVVHGAIGGEIADEADFLVDPEDV</sequence>
<keyword evidence="2" id="KW-1185">Reference proteome</keyword>
<comment type="caution">
    <text evidence="1">The sequence shown here is derived from an EMBL/GenBank/DDBJ whole genome shotgun (WGS) entry which is preliminary data.</text>
</comment>
<evidence type="ECO:0000313" key="2">
    <source>
        <dbReference type="Proteomes" id="UP000321118"/>
    </source>
</evidence>
<dbReference type="Proteomes" id="UP000321118">
    <property type="component" value="Unassembled WGS sequence"/>
</dbReference>
<name>A0A510VA47_9CELL</name>
<evidence type="ECO:0000313" key="1">
    <source>
        <dbReference type="EMBL" id="GEK22045.1"/>
    </source>
</evidence>
<gene>
    <name evidence="1" type="ORF">CXY01_25650</name>
</gene>
<protein>
    <submittedName>
        <fullName evidence="1">Uncharacterized protein</fullName>
    </submittedName>
</protein>
<accession>A0A510VA47</accession>
<proteinExistence type="predicted"/>
<organism evidence="1 2">
    <name type="scientific">Cellulomonas xylanilytica</name>
    <dbReference type="NCBI Taxonomy" id="233583"/>
    <lineage>
        <taxon>Bacteria</taxon>
        <taxon>Bacillati</taxon>
        <taxon>Actinomycetota</taxon>
        <taxon>Actinomycetes</taxon>
        <taxon>Micrococcales</taxon>
        <taxon>Cellulomonadaceae</taxon>
        <taxon>Cellulomonas</taxon>
    </lineage>
</organism>
<dbReference type="AlphaFoldDB" id="A0A510VA47"/>
<dbReference type="RefSeq" id="WP_146927817.1">
    <property type="nucleotide sequence ID" value="NZ_BJUB01000007.1"/>
</dbReference>
<dbReference type="EMBL" id="BJUB01000007">
    <property type="protein sequence ID" value="GEK22045.1"/>
    <property type="molecule type" value="Genomic_DNA"/>
</dbReference>
<dbReference type="OrthoDB" id="3268465at2"/>
<reference evidence="1 2" key="1">
    <citation type="submission" date="2019-07" db="EMBL/GenBank/DDBJ databases">
        <title>Whole genome shotgun sequence of Cellulomonas xylanilytica NBRC 101102.</title>
        <authorList>
            <person name="Hosoyama A."/>
            <person name="Uohara A."/>
            <person name="Ohji S."/>
            <person name="Ichikawa N."/>
        </authorList>
    </citation>
    <scope>NUCLEOTIDE SEQUENCE [LARGE SCALE GENOMIC DNA]</scope>
    <source>
        <strain evidence="1 2">NBRC 101102</strain>
    </source>
</reference>